<dbReference type="OrthoDB" id="674604at2759"/>
<keyword evidence="3" id="KW-1185">Reference proteome</keyword>
<proteinExistence type="predicted"/>
<feature type="compositionally biased region" description="Polar residues" evidence="1">
    <location>
        <begin position="26"/>
        <end position="36"/>
    </location>
</feature>
<dbReference type="Gene3D" id="3.40.50.300">
    <property type="entry name" value="P-loop containing nucleotide triphosphate hydrolases"/>
    <property type="match status" value="1"/>
</dbReference>
<dbReference type="InterPro" id="IPR027417">
    <property type="entry name" value="P-loop_NTPase"/>
</dbReference>
<evidence type="ECO:0000313" key="2">
    <source>
        <dbReference type="EMBL" id="KAE9398722.1"/>
    </source>
</evidence>
<feature type="region of interest" description="Disordered" evidence="1">
    <location>
        <begin position="1"/>
        <end position="36"/>
    </location>
</feature>
<name>A0A6A4HIT4_9AGAR</name>
<evidence type="ECO:0000256" key="1">
    <source>
        <dbReference type="SAM" id="MobiDB-lite"/>
    </source>
</evidence>
<evidence type="ECO:0000313" key="3">
    <source>
        <dbReference type="Proteomes" id="UP000799118"/>
    </source>
</evidence>
<gene>
    <name evidence="2" type="ORF">BT96DRAFT_1105699</name>
</gene>
<dbReference type="AlphaFoldDB" id="A0A6A4HIT4"/>
<protein>
    <recommendedName>
        <fullName evidence="4">NB-ARC domain-containing protein</fullName>
    </recommendedName>
</protein>
<dbReference type="SUPFAM" id="SSF52540">
    <property type="entry name" value="P-loop containing nucleoside triphosphate hydrolases"/>
    <property type="match status" value="1"/>
</dbReference>
<dbReference type="Proteomes" id="UP000799118">
    <property type="component" value="Unassembled WGS sequence"/>
</dbReference>
<feature type="compositionally biased region" description="Low complexity" evidence="1">
    <location>
        <begin position="1"/>
        <end position="11"/>
    </location>
</feature>
<sequence>MLLDESNQDSQSESEDFSYADLKFSRPNSESRPSPALFSNASGFGIGRQATFNAANTINVLHRRRKEYQLVRAVPPGYHEGMSDCPAHTQYFTGRQDVLNVMEEYFINSPPSVKMGHQKIFLLFGLDGAGKTQSALAFAHKFKTFTKIYFVHANSEGDIQASYYDIAAGNELPTPHLSWNSGHRWFQTHKEEWLIIMDNADEPKLSLADFIPDCAHGNIIITSRNQGSSQNCWEVQGNQRHGPREWYSRYF</sequence>
<reference evidence="2" key="1">
    <citation type="journal article" date="2019" name="Environ. Microbiol.">
        <title>Fungal ecological strategies reflected in gene transcription - a case study of two litter decomposers.</title>
        <authorList>
            <person name="Barbi F."/>
            <person name="Kohler A."/>
            <person name="Barry K."/>
            <person name="Baskaran P."/>
            <person name="Daum C."/>
            <person name="Fauchery L."/>
            <person name="Ihrmark K."/>
            <person name="Kuo A."/>
            <person name="LaButti K."/>
            <person name="Lipzen A."/>
            <person name="Morin E."/>
            <person name="Grigoriev I.V."/>
            <person name="Henrissat B."/>
            <person name="Lindahl B."/>
            <person name="Martin F."/>
        </authorList>
    </citation>
    <scope>NUCLEOTIDE SEQUENCE</scope>
    <source>
        <strain evidence="2">JB14</strain>
    </source>
</reference>
<accession>A0A6A4HIT4</accession>
<organism evidence="2 3">
    <name type="scientific">Gymnopus androsaceus JB14</name>
    <dbReference type="NCBI Taxonomy" id="1447944"/>
    <lineage>
        <taxon>Eukaryota</taxon>
        <taxon>Fungi</taxon>
        <taxon>Dikarya</taxon>
        <taxon>Basidiomycota</taxon>
        <taxon>Agaricomycotina</taxon>
        <taxon>Agaricomycetes</taxon>
        <taxon>Agaricomycetidae</taxon>
        <taxon>Agaricales</taxon>
        <taxon>Marasmiineae</taxon>
        <taxon>Omphalotaceae</taxon>
        <taxon>Gymnopus</taxon>
    </lineage>
</organism>
<evidence type="ECO:0008006" key="4">
    <source>
        <dbReference type="Google" id="ProtNLM"/>
    </source>
</evidence>
<dbReference type="EMBL" id="ML769479">
    <property type="protein sequence ID" value="KAE9398722.1"/>
    <property type="molecule type" value="Genomic_DNA"/>
</dbReference>